<dbReference type="EMBL" id="CALSDN010000013">
    <property type="protein sequence ID" value="CAH6723115.1"/>
    <property type="molecule type" value="Genomic_DNA"/>
</dbReference>
<reference evidence="1" key="1">
    <citation type="submission" date="2022-06" db="EMBL/GenBank/DDBJ databases">
        <authorList>
            <person name="Legras J.-L."/>
            <person name="Devillers H."/>
            <person name="Grondin C."/>
        </authorList>
    </citation>
    <scope>NUCLEOTIDE SEQUENCE</scope>
    <source>
        <strain evidence="1">CLIB 1444</strain>
    </source>
</reference>
<accession>A0ACA9YE36</accession>
<organism evidence="1 2">
    <name type="scientific">[Candida] jaroonii</name>
    <dbReference type="NCBI Taxonomy" id="467808"/>
    <lineage>
        <taxon>Eukaryota</taxon>
        <taxon>Fungi</taxon>
        <taxon>Dikarya</taxon>
        <taxon>Ascomycota</taxon>
        <taxon>Saccharomycotina</taxon>
        <taxon>Pichiomycetes</taxon>
        <taxon>Debaryomycetaceae</taxon>
        <taxon>Yamadazyma</taxon>
    </lineage>
</organism>
<comment type="caution">
    <text evidence="1">The sequence shown here is derived from an EMBL/GenBank/DDBJ whole genome shotgun (WGS) entry which is preliminary data.</text>
</comment>
<proteinExistence type="predicted"/>
<protein>
    <submittedName>
        <fullName evidence="1">Uncharacterized protein</fullName>
    </submittedName>
</protein>
<name>A0ACA9YE36_9ASCO</name>
<evidence type="ECO:0000313" key="2">
    <source>
        <dbReference type="Proteomes" id="UP001152531"/>
    </source>
</evidence>
<gene>
    <name evidence="1" type="ORF">CLIB1444_13S00694</name>
</gene>
<sequence length="385" mass="44391">MIENFQGLDVRFLLVFFVGIAGYLGFSTYSKKTPVKKSGFYEKVDKNSYKPPVIKSVDPDFKWEETESVKSYPFKNAAYKLTMSIGKLDPQDWLLMEPTYKKTIGVKTQIINNVHPDYPDRDLRSCTLFALPECVPAINEFYDIVVNYMCDKYPMYFKKEGDKIYNSVTKEYVPASSDGVDAEKLLSSLVGTIEEDFIILMKDPTSDSDEYFFKGGVFAFAAGFNPSTKINTPLTSIHLPIPGYEEKLKVSMNRFFNRLQIGQFVTRSNFSIQTHNLYYVDDRNKGHNRPNEEQISIPEEELDFDKQVHYRSERQVLTRLPKTEAIVFTIRTYLHPMSEIRNEGEEVCERLIGAINGLPREIFLYKAAGEWAEGVKSYLSKYKKS</sequence>
<evidence type="ECO:0000313" key="1">
    <source>
        <dbReference type="EMBL" id="CAH6723115.1"/>
    </source>
</evidence>
<dbReference type="Proteomes" id="UP001152531">
    <property type="component" value="Unassembled WGS sequence"/>
</dbReference>
<keyword evidence="2" id="KW-1185">Reference proteome</keyword>